<gene>
    <name evidence="3" type="ORF">PYX00_001489</name>
</gene>
<feature type="chain" id="PRO_5043318391" evidence="2">
    <location>
        <begin position="21"/>
        <end position="1145"/>
    </location>
</feature>
<feature type="region of interest" description="Disordered" evidence="1">
    <location>
        <begin position="851"/>
        <end position="919"/>
    </location>
</feature>
<feature type="compositionally biased region" description="Polar residues" evidence="1">
    <location>
        <begin position="884"/>
        <end position="900"/>
    </location>
</feature>
<dbReference type="AlphaFoldDB" id="A0AAW2IDZ6"/>
<feature type="compositionally biased region" description="Basic residues" evidence="1">
    <location>
        <begin position="1031"/>
        <end position="1040"/>
    </location>
</feature>
<reference evidence="3" key="1">
    <citation type="journal article" date="2024" name="Gigascience">
        <title>Chromosome-level genome of the poultry shaft louse Menopon gallinae provides insight into the host-switching and adaptive evolution of parasitic lice.</title>
        <authorList>
            <person name="Xu Y."/>
            <person name="Ma L."/>
            <person name="Liu S."/>
            <person name="Liang Y."/>
            <person name="Liu Q."/>
            <person name="He Z."/>
            <person name="Tian L."/>
            <person name="Duan Y."/>
            <person name="Cai W."/>
            <person name="Li H."/>
            <person name="Song F."/>
        </authorList>
    </citation>
    <scope>NUCLEOTIDE SEQUENCE</scope>
    <source>
        <strain evidence="3">Cailab_2023a</strain>
    </source>
</reference>
<evidence type="ECO:0000256" key="1">
    <source>
        <dbReference type="SAM" id="MobiDB-lite"/>
    </source>
</evidence>
<name>A0AAW2IDZ6_9NEOP</name>
<evidence type="ECO:0000313" key="3">
    <source>
        <dbReference type="EMBL" id="KAL0280101.1"/>
    </source>
</evidence>
<feature type="compositionally biased region" description="Low complexity" evidence="1">
    <location>
        <begin position="412"/>
        <end position="421"/>
    </location>
</feature>
<organism evidence="3">
    <name type="scientific">Menopon gallinae</name>
    <name type="common">poultry shaft louse</name>
    <dbReference type="NCBI Taxonomy" id="328185"/>
    <lineage>
        <taxon>Eukaryota</taxon>
        <taxon>Metazoa</taxon>
        <taxon>Ecdysozoa</taxon>
        <taxon>Arthropoda</taxon>
        <taxon>Hexapoda</taxon>
        <taxon>Insecta</taxon>
        <taxon>Pterygota</taxon>
        <taxon>Neoptera</taxon>
        <taxon>Paraneoptera</taxon>
        <taxon>Psocodea</taxon>
        <taxon>Troctomorpha</taxon>
        <taxon>Phthiraptera</taxon>
        <taxon>Amblycera</taxon>
        <taxon>Menoponidae</taxon>
        <taxon>Menopon</taxon>
    </lineage>
</organism>
<feature type="region of interest" description="Disordered" evidence="1">
    <location>
        <begin position="1022"/>
        <end position="1058"/>
    </location>
</feature>
<feature type="compositionally biased region" description="Gly residues" evidence="1">
    <location>
        <begin position="448"/>
        <end position="458"/>
    </location>
</feature>
<feature type="compositionally biased region" description="Basic and acidic residues" evidence="1">
    <location>
        <begin position="1045"/>
        <end position="1057"/>
    </location>
</feature>
<feature type="region of interest" description="Disordered" evidence="1">
    <location>
        <begin position="412"/>
        <end position="467"/>
    </location>
</feature>
<feature type="signal peptide" evidence="2">
    <location>
        <begin position="1"/>
        <end position="20"/>
    </location>
</feature>
<protein>
    <submittedName>
        <fullName evidence="3">Uncharacterized protein</fullName>
    </submittedName>
</protein>
<evidence type="ECO:0000256" key="2">
    <source>
        <dbReference type="SAM" id="SignalP"/>
    </source>
</evidence>
<accession>A0AAW2IDZ6</accession>
<feature type="region of interest" description="Disordered" evidence="1">
    <location>
        <begin position="506"/>
        <end position="547"/>
    </location>
</feature>
<comment type="caution">
    <text evidence="3">The sequence shown here is derived from an EMBL/GenBank/DDBJ whole genome shotgun (WGS) entry which is preliminary data.</text>
</comment>
<proteinExistence type="predicted"/>
<dbReference type="EMBL" id="JARGDH010000001">
    <property type="protein sequence ID" value="KAL0280101.1"/>
    <property type="molecule type" value="Genomic_DNA"/>
</dbReference>
<feature type="region of interest" description="Disordered" evidence="1">
    <location>
        <begin position="61"/>
        <end position="82"/>
    </location>
</feature>
<keyword evidence="2" id="KW-0732">Signal</keyword>
<sequence length="1145" mass="118368">MRVSHVLLLLLSCGAFLARAGKNGTDSEERVPSVEFKSDKSEIEFGRSVSGEFYDEYEVEDENELSEKEVTKEGSTTAASVDAETKGVPTEVFLNMRNLTEEGENFRAFKKRNDVNDLQASASDNLAVQEAANDTEERTLGWNSRAYRDARFPLELEELPLAVPVILPYQHAKIDTADLSDCARQDSAINGRTASAIAEKLAAAGEWKPIGEIHIDSSQQNLQQEHDYLIPEGSHDFGNGFTSAGSNFHSYYGQGGQGSLAEFQKLTADAASAQSGHGGFDLNQHLQKYVAGSVSTDFGDGSGDLYKHTAGSVLSYSQDGGKYPSNHNFLGYSGSGSGGGGGGGFGGGNKFYHGQGNIGGQRLKGQGLFGSGSLGSGSGSFKSKPSGPAHHVRYAPGPFQFNRKPGFGDFPKPGGAFPPKGQFYRGKKPGSGWKNFRRPGFDGSGSSFKGGFGSGGPGSHSFGGSSGGSVSLGLHSDAGLLSGHGGYSAGGLGGYSSGGSGGHGGFSSGGSGGHGGFSSGGSGGHGGLSSGGSGGHGSFSSGGSGGHGFSSGGSGGLGSYSSGGSGGHGGYASGGSGGGHGGYISGGAGLGGFSSGGSGGHGGYSSGGGGGGHGGYASGGHGSFSSGGSGGATVVAAGLHDDGGLLSGGSSAAHGGILSGASLSGSHSYSDGYLSGGGLSAGLHGDGGFLSGHGGVVSSDSGFLSGYGGGSGAGLLTGHKGTVESGTLIDNSLLSGHGENLALATSAALTGQSVGHITHEAILQDASQLTSFTCGKNHDHGTNYHTASFQVSDDDHGSQDVLQYQDGAHVIIHAANNGFEDVLHAERKQIDESEETSSGNKESSLEVVTGNVKGASNHRYPQARESGHNDENSGTSDQIEEPSSHSYQGTKFPSTENSPIQFGYSHFEQNSNFPEQDSEKPKIIRELEDLSNRFQLENKKNSFGGKGVSYETYFTDPETGVDKFQDSSVIHNGFSIVNVNDFDINSGKFEEYQNDGDVITEFPYYTIHEDFKSLPVVITEHHPAKEDKPKTHIPPKRKQPPGKQYEVHENSGEKQKPTTEIFPPQKFPRQFHNPPPNLAGARPKEMSKYILPYGTLPVRAPIPYKKIKKYKPIPGKYKYRRPIRRPVTESVRITSAPVVRVSVSP</sequence>